<dbReference type="GO" id="GO:0044550">
    <property type="term" value="P:secondary metabolite biosynthetic process"/>
    <property type="evidence" value="ECO:0007669"/>
    <property type="project" value="TreeGrafter"/>
</dbReference>
<dbReference type="PANTHER" id="PTHR31642:SF310">
    <property type="entry name" value="FATTY ALCOHOL:CAFFEOYL-COA ACYLTRANSFERASE"/>
    <property type="match status" value="1"/>
</dbReference>
<keyword evidence="1" id="KW-0808">Transferase</keyword>
<evidence type="ECO:0000256" key="1">
    <source>
        <dbReference type="ARBA" id="ARBA00022679"/>
    </source>
</evidence>
<dbReference type="Pfam" id="PF02458">
    <property type="entry name" value="Transferase"/>
    <property type="match status" value="1"/>
</dbReference>
<protein>
    <submittedName>
        <fullName evidence="2">Uncharacterized protein</fullName>
    </submittedName>
</protein>
<evidence type="ECO:0000313" key="3">
    <source>
        <dbReference type="Proteomes" id="UP001151518"/>
    </source>
</evidence>
<organism evidence="2 3">
    <name type="scientific">Coemansia spiralis</name>
    <dbReference type="NCBI Taxonomy" id="417178"/>
    <lineage>
        <taxon>Eukaryota</taxon>
        <taxon>Fungi</taxon>
        <taxon>Fungi incertae sedis</taxon>
        <taxon>Zoopagomycota</taxon>
        <taxon>Kickxellomycotina</taxon>
        <taxon>Kickxellomycetes</taxon>
        <taxon>Kickxellales</taxon>
        <taxon>Kickxellaceae</taxon>
        <taxon>Coemansia</taxon>
    </lineage>
</organism>
<dbReference type="Proteomes" id="UP001151518">
    <property type="component" value="Unassembled WGS sequence"/>
</dbReference>
<dbReference type="Gene3D" id="3.30.559.10">
    <property type="entry name" value="Chloramphenicol acetyltransferase-like domain"/>
    <property type="match status" value="2"/>
</dbReference>
<dbReference type="EMBL" id="JANBTW010000045">
    <property type="protein sequence ID" value="KAJ2675776.1"/>
    <property type="molecule type" value="Genomic_DNA"/>
</dbReference>
<evidence type="ECO:0000313" key="2">
    <source>
        <dbReference type="EMBL" id="KAJ2675776.1"/>
    </source>
</evidence>
<dbReference type="AlphaFoldDB" id="A0A9W8G5N9"/>
<sequence>MECFIDTVKSKTFQLHPVDTQAAFLNIPYHFFYSNLNNMEDFMPSSVLKTGFYKALCHFPILAGQLQSDSSGIVRVVVDPSRLNMPEYIESVSEIPFEALRKSNFHWSAWPQGLTTTSAITTAAGDGIIKLLNVHVVRMKDNSGVIIFVNIPHYVVDGTGFFSFVELWGNMCRVGHSGNYSYCFSREIISQNLPSNRKPLDADTVQIYTEFNPLADWLAWLSPKSRGWLLSKAQFKNKDVSSSTFRVPRSQLAELRRQVCQHLSREESATVEDTYVLAAAISMIVAQAHKACKEQGHSDEGNITRAVSAITNQIKHFYSVDDKRNQSLSLLADLRKGLGITGKNYMGNGLIPHSIQCPLDMLEVPIDAKSLAQPTRAVTNVYTGADAPLVASFIDMITERPSCFTRPMLFLAKNPTSLVITNETGFKLYKADFGAGYPEWVCSIPSFVANFVGFLPGPPPSTDIIVNIIMRTPVLKSIVANKFWQTIATPIY</sequence>
<dbReference type="InterPro" id="IPR023213">
    <property type="entry name" value="CAT-like_dom_sf"/>
</dbReference>
<name>A0A9W8G5N9_9FUNG</name>
<gene>
    <name evidence="2" type="ORF">GGI25_003871</name>
</gene>
<dbReference type="PANTHER" id="PTHR31642">
    <property type="entry name" value="TRICHOTHECENE 3-O-ACETYLTRANSFERASE"/>
    <property type="match status" value="1"/>
</dbReference>
<proteinExistence type="predicted"/>
<reference evidence="2" key="1">
    <citation type="submission" date="2022-07" db="EMBL/GenBank/DDBJ databases">
        <title>Phylogenomic reconstructions and comparative analyses of Kickxellomycotina fungi.</title>
        <authorList>
            <person name="Reynolds N.K."/>
            <person name="Stajich J.E."/>
            <person name="Barry K."/>
            <person name="Grigoriev I.V."/>
            <person name="Crous P."/>
            <person name="Smith M.E."/>
        </authorList>
    </citation>
    <scope>NUCLEOTIDE SEQUENCE</scope>
    <source>
        <strain evidence="2">NRRL 3115</strain>
    </source>
</reference>
<dbReference type="GO" id="GO:0016747">
    <property type="term" value="F:acyltransferase activity, transferring groups other than amino-acyl groups"/>
    <property type="evidence" value="ECO:0007669"/>
    <property type="project" value="TreeGrafter"/>
</dbReference>
<dbReference type="OrthoDB" id="1862401at2759"/>
<dbReference type="InterPro" id="IPR050317">
    <property type="entry name" value="Plant_Fungal_Acyltransferase"/>
</dbReference>
<comment type="caution">
    <text evidence="2">The sequence shown here is derived from an EMBL/GenBank/DDBJ whole genome shotgun (WGS) entry which is preliminary data.</text>
</comment>
<accession>A0A9W8G5N9</accession>